<dbReference type="Gene3D" id="3.20.20.70">
    <property type="entry name" value="Aldolase class I"/>
    <property type="match status" value="1"/>
</dbReference>
<accession>A0A656D8V2</accession>
<evidence type="ECO:0000313" key="2">
    <source>
        <dbReference type="EMBL" id="CUT01654.1"/>
    </source>
</evidence>
<protein>
    <submittedName>
        <fullName evidence="2">Transaldolase</fullName>
    </submittedName>
</protein>
<keyword evidence="1" id="KW-0704">Schiff base</keyword>
<dbReference type="InterPro" id="IPR001585">
    <property type="entry name" value="TAL/FSA"/>
</dbReference>
<dbReference type="SUPFAM" id="SSF51569">
    <property type="entry name" value="Aldolase"/>
    <property type="match status" value="1"/>
</dbReference>
<dbReference type="Proteomes" id="UP000243065">
    <property type="component" value="Unassembled WGS sequence"/>
</dbReference>
<organism evidence="2 3">
    <name type="scientific">Kryptobacter tengchongensis</name>
    <dbReference type="NCBI Taxonomy" id="1643429"/>
    <lineage>
        <taxon>Bacteria</taxon>
        <taxon>Pseudomonadati</taxon>
        <taxon>Candidatus Kryptoniota</taxon>
        <taxon>Candidatus Kryptobacter</taxon>
    </lineage>
</organism>
<dbReference type="InterPro" id="IPR013785">
    <property type="entry name" value="Aldolase_TIM"/>
</dbReference>
<sequence length="77" mass="9051">VQIYRNYNFRTQVLVASVRHPMHVVEAGLIGADVVTMPFKVLEQMIKHPLTDIGLERFLDDWRKAQAELEKRFEKVK</sequence>
<dbReference type="RefSeq" id="WP_320409914.1">
    <property type="nucleotide sequence ID" value="NZ_CZVU01000039.1"/>
</dbReference>
<dbReference type="AlphaFoldDB" id="A0A656D8V2"/>
<name>A0A656D8V2_KRYT1</name>
<evidence type="ECO:0000313" key="3">
    <source>
        <dbReference type="Proteomes" id="UP000243065"/>
    </source>
</evidence>
<feature type="non-terminal residue" evidence="2">
    <location>
        <position position="1"/>
    </location>
</feature>
<proteinExistence type="predicted"/>
<dbReference type="Pfam" id="PF00923">
    <property type="entry name" value="TAL_FSA"/>
    <property type="match status" value="1"/>
</dbReference>
<gene>
    <name evidence="2" type="ORF">JGI24_00977</name>
</gene>
<dbReference type="GO" id="GO:0005975">
    <property type="term" value="P:carbohydrate metabolic process"/>
    <property type="evidence" value="ECO:0007669"/>
    <property type="project" value="InterPro"/>
</dbReference>
<evidence type="ECO:0000256" key="1">
    <source>
        <dbReference type="ARBA" id="ARBA00023270"/>
    </source>
</evidence>
<keyword evidence="3" id="KW-1185">Reference proteome</keyword>
<reference evidence="2 3" key="1">
    <citation type="submission" date="2015-11" db="EMBL/GenBank/DDBJ databases">
        <authorList>
            <person name="Varghese N."/>
        </authorList>
    </citation>
    <scope>NUCLEOTIDE SEQUENCE [LARGE SCALE GENOMIC DNA]</scope>
    <source>
        <strain evidence="2 3">JGI-24</strain>
    </source>
</reference>
<dbReference type="EMBL" id="CZVU01000039">
    <property type="protein sequence ID" value="CUT01654.1"/>
    <property type="molecule type" value="Genomic_DNA"/>
</dbReference>